<feature type="region of interest" description="Disordered" evidence="1">
    <location>
        <begin position="656"/>
        <end position="688"/>
    </location>
</feature>
<evidence type="ECO:0000313" key="3">
    <source>
        <dbReference type="EMBL" id="KAK4444946.1"/>
    </source>
</evidence>
<dbReference type="GO" id="GO:0008017">
    <property type="term" value="F:microtubule binding"/>
    <property type="evidence" value="ECO:0007669"/>
    <property type="project" value="TreeGrafter"/>
</dbReference>
<dbReference type="GO" id="GO:0048312">
    <property type="term" value="P:intracellular distribution of mitochondria"/>
    <property type="evidence" value="ECO:0007669"/>
    <property type="project" value="TreeGrafter"/>
</dbReference>
<gene>
    <name evidence="3" type="ORF">QBC34DRAFT_429538</name>
</gene>
<dbReference type="GO" id="GO:0006897">
    <property type="term" value="P:endocytosis"/>
    <property type="evidence" value="ECO:0007669"/>
    <property type="project" value="TreeGrafter"/>
</dbReference>
<feature type="domain" description="GED" evidence="2">
    <location>
        <begin position="548"/>
        <end position="637"/>
    </location>
</feature>
<dbReference type="PANTHER" id="PTHR11566">
    <property type="entry name" value="DYNAMIN"/>
    <property type="match status" value="1"/>
</dbReference>
<dbReference type="GO" id="GO:0005739">
    <property type="term" value="C:mitochondrion"/>
    <property type="evidence" value="ECO:0007669"/>
    <property type="project" value="TreeGrafter"/>
</dbReference>
<evidence type="ECO:0000313" key="4">
    <source>
        <dbReference type="Proteomes" id="UP001321760"/>
    </source>
</evidence>
<evidence type="ECO:0000256" key="1">
    <source>
        <dbReference type="SAM" id="MobiDB-lite"/>
    </source>
</evidence>
<dbReference type="EMBL" id="MU865971">
    <property type="protein sequence ID" value="KAK4444946.1"/>
    <property type="molecule type" value="Genomic_DNA"/>
</dbReference>
<evidence type="ECO:0000259" key="2">
    <source>
        <dbReference type="PROSITE" id="PS51388"/>
    </source>
</evidence>
<reference evidence="3" key="1">
    <citation type="journal article" date="2023" name="Mol. Phylogenet. Evol.">
        <title>Genome-scale phylogeny and comparative genomics of the fungal order Sordariales.</title>
        <authorList>
            <person name="Hensen N."/>
            <person name="Bonometti L."/>
            <person name="Westerberg I."/>
            <person name="Brannstrom I.O."/>
            <person name="Guillou S."/>
            <person name="Cros-Aarteil S."/>
            <person name="Calhoun S."/>
            <person name="Haridas S."/>
            <person name="Kuo A."/>
            <person name="Mondo S."/>
            <person name="Pangilinan J."/>
            <person name="Riley R."/>
            <person name="LaButti K."/>
            <person name="Andreopoulos B."/>
            <person name="Lipzen A."/>
            <person name="Chen C."/>
            <person name="Yan M."/>
            <person name="Daum C."/>
            <person name="Ng V."/>
            <person name="Clum A."/>
            <person name="Steindorff A."/>
            <person name="Ohm R.A."/>
            <person name="Martin F."/>
            <person name="Silar P."/>
            <person name="Natvig D.O."/>
            <person name="Lalanne C."/>
            <person name="Gautier V."/>
            <person name="Ament-Velasquez S.L."/>
            <person name="Kruys A."/>
            <person name="Hutchinson M.I."/>
            <person name="Powell A.J."/>
            <person name="Barry K."/>
            <person name="Miller A.N."/>
            <person name="Grigoriev I.V."/>
            <person name="Debuchy R."/>
            <person name="Gladieux P."/>
            <person name="Hiltunen Thoren M."/>
            <person name="Johannesson H."/>
        </authorList>
    </citation>
    <scope>NUCLEOTIDE SEQUENCE</scope>
    <source>
        <strain evidence="3">PSN243</strain>
    </source>
</reference>
<dbReference type="GO" id="GO:0000266">
    <property type="term" value="P:mitochondrial fission"/>
    <property type="evidence" value="ECO:0007669"/>
    <property type="project" value="TreeGrafter"/>
</dbReference>
<comment type="caution">
    <text evidence="3">The sequence shown here is derived from an EMBL/GenBank/DDBJ whole genome shotgun (WGS) entry which is preliminary data.</text>
</comment>
<dbReference type="InterPro" id="IPR022812">
    <property type="entry name" value="Dynamin"/>
</dbReference>
<feature type="compositionally biased region" description="Low complexity" evidence="1">
    <location>
        <begin position="672"/>
        <end position="686"/>
    </location>
</feature>
<proteinExistence type="predicted"/>
<accession>A0AAV9GBE0</accession>
<dbReference type="AlphaFoldDB" id="A0AAV9GBE0"/>
<dbReference type="GO" id="GO:0003924">
    <property type="term" value="F:GTPase activity"/>
    <property type="evidence" value="ECO:0007669"/>
    <property type="project" value="TreeGrafter"/>
</dbReference>
<dbReference type="PROSITE" id="PS51388">
    <property type="entry name" value="GED"/>
    <property type="match status" value="1"/>
</dbReference>
<dbReference type="GO" id="GO:0016559">
    <property type="term" value="P:peroxisome fission"/>
    <property type="evidence" value="ECO:0007669"/>
    <property type="project" value="TreeGrafter"/>
</dbReference>
<sequence>MDFQGLRRVQLYWQKLENTIAKLKDTGLGSAIELPKIVLIGDVLAVACAIEGITRIHWADVAKVHYHLSAEFVLVSELENTIKVKVREETLVFRVDQGALASRIEAETKRLGINIHNEVLRIEVPALRKPNITLVNLPGVLRDDSIFGKYMQDESTVVILALSNCGTIFDGTRYHERYSRPVIKHDPDGQRTLGIITYRPSRVQSSSSEEIVPGLDEKAEGPHPKVTLGWHALQDTRPKKVPFFRCLDDADAAFFRGTPWSKVDSQNYGVAALREKLARLLFQRILLSLVPALTSRIEACISTHETQLQSLDNAMETTSEIRRSLLNVAFCFQRIATDGIRGHHADEYFGDLPTGSQDLDSRMKKLHHFLMDANDAFRHAISLEGHPGNSDGQDAANHQLTAILNLYDSKNFEGLDIKSFRKKVSSQMLNACQDINLRASREQTTLDIFRGVSKHWEAVAKEHLRICVRGTRVFVRELGLHLFAGDSELAETFLDGCFGKYFDAKEAQLNGKIAEFVRIQSSTCSLLPLGNSHHVIKRRRSGQLVRHADRNVREDDSMDDNCTQHFEDNVVPAIEHCLIRDIPGIPNPDQVLDLSDAKLSTYAESTQTKTERKRLVEQLKELKTALTLCKPWSARRETTDLHRLSSRELLSLIESDSAEVPARTPPQPSPAPSSSSGSGSDAPRSANGSRVSARALPYWFTISTCIEELRSLAAFGTESTDASLGTPLFGHEDSSDAPAPTAVSTGAPGPAPTVAPEPKPAPWDPFGFGPSTIFGQPPSVTQAHSTAPAVKSHPKAGPEPATKAKTPNPSVGGSTSIFGQANRGTGTTSMPLNSHTPRKGQQNATPKNPKQ</sequence>
<dbReference type="Gene3D" id="3.40.50.300">
    <property type="entry name" value="P-loop containing nucleotide triphosphate hydrolases"/>
    <property type="match status" value="1"/>
</dbReference>
<dbReference type="GO" id="GO:0016020">
    <property type="term" value="C:membrane"/>
    <property type="evidence" value="ECO:0007669"/>
    <property type="project" value="TreeGrafter"/>
</dbReference>
<dbReference type="Proteomes" id="UP001321760">
    <property type="component" value="Unassembled WGS sequence"/>
</dbReference>
<keyword evidence="4" id="KW-1185">Reference proteome</keyword>
<feature type="compositionally biased region" description="Pro residues" evidence="1">
    <location>
        <begin position="749"/>
        <end position="763"/>
    </location>
</feature>
<name>A0AAV9GBE0_9PEZI</name>
<dbReference type="PANTHER" id="PTHR11566:SF21">
    <property type="entry name" value="DYNAMIN RELATED PROTEIN 1, ISOFORM A"/>
    <property type="match status" value="1"/>
</dbReference>
<feature type="compositionally biased region" description="Polar residues" evidence="1">
    <location>
        <begin position="805"/>
        <end position="851"/>
    </location>
</feature>
<reference evidence="3" key="2">
    <citation type="submission" date="2023-05" db="EMBL/GenBank/DDBJ databases">
        <authorList>
            <consortium name="Lawrence Berkeley National Laboratory"/>
            <person name="Steindorff A."/>
            <person name="Hensen N."/>
            <person name="Bonometti L."/>
            <person name="Westerberg I."/>
            <person name="Brannstrom I.O."/>
            <person name="Guillou S."/>
            <person name="Cros-Aarteil S."/>
            <person name="Calhoun S."/>
            <person name="Haridas S."/>
            <person name="Kuo A."/>
            <person name="Mondo S."/>
            <person name="Pangilinan J."/>
            <person name="Riley R."/>
            <person name="Labutti K."/>
            <person name="Andreopoulos B."/>
            <person name="Lipzen A."/>
            <person name="Chen C."/>
            <person name="Yanf M."/>
            <person name="Daum C."/>
            <person name="Ng V."/>
            <person name="Clum A."/>
            <person name="Ohm R."/>
            <person name="Martin F."/>
            <person name="Silar P."/>
            <person name="Natvig D."/>
            <person name="Lalanne C."/>
            <person name="Gautier V."/>
            <person name="Ament-Velasquez S.L."/>
            <person name="Kruys A."/>
            <person name="Hutchinson M.I."/>
            <person name="Powell A.J."/>
            <person name="Barry K."/>
            <person name="Miller A.N."/>
            <person name="Grigoriev I.V."/>
            <person name="Debuchy R."/>
            <person name="Gladieux P."/>
            <person name="Thoren M.H."/>
            <person name="Johannesson H."/>
        </authorList>
    </citation>
    <scope>NUCLEOTIDE SEQUENCE</scope>
    <source>
        <strain evidence="3">PSN243</strain>
    </source>
</reference>
<protein>
    <recommendedName>
        <fullName evidence="2">GED domain-containing protein</fullName>
    </recommendedName>
</protein>
<dbReference type="InterPro" id="IPR027417">
    <property type="entry name" value="P-loop_NTPase"/>
</dbReference>
<dbReference type="InterPro" id="IPR020850">
    <property type="entry name" value="GED_dom"/>
</dbReference>
<feature type="region of interest" description="Disordered" evidence="1">
    <location>
        <begin position="724"/>
        <end position="851"/>
    </location>
</feature>
<dbReference type="GO" id="GO:0005874">
    <property type="term" value="C:microtubule"/>
    <property type="evidence" value="ECO:0007669"/>
    <property type="project" value="TreeGrafter"/>
</dbReference>
<organism evidence="3 4">
    <name type="scientific">Podospora aff. communis PSN243</name>
    <dbReference type="NCBI Taxonomy" id="3040156"/>
    <lineage>
        <taxon>Eukaryota</taxon>
        <taxon>Fungi</taxon>
        <taxon>Dikarya</taxon>
        <taxon>Ascomycota</taxon>
        <taxon>Pezizomycotina</taxon>
        <taxon>Sordariomycetes</taxon>
        <taxon>Sordariomycetidae</taxon>
        <taxon>Sordariales</taxon>
        <taxon>Podosporaceae</taxon>
        <taxon>Podospora</taxon>
    </lineage>
</organism>